<evidence type="ECO:0008006" key="3">
    <source>
        <dbReference type="Google" id="ProtNLM"/>
    </source>
</evidence>
<dbReference type="Proteomes" id="UP001379533">
    <property type="component" value="Chromosome"/>
</dbReference>
<dbReference type="RefSeq" id="WP_394847464.1">
    <property type="nucleotide sequence ID" value="NZ_CP089982.1"/>
</dbReference>
<organism evidence="1 2">
    <name type="scientific">Pendulispora brunnea</name>
    <dbReference type="NCBI Taxonomy" id="2905690"/>
    <lineage>
        <taxon>Bacteria</taxon>
        <taxon>Pseudomonadati</taxon>
        <taxon>Myxococcota</taxon>
        <taxon>Myxococcia</taxon>
        <taxon>Myxococcales</taxon>
        <taxon>Sorangiineae</taxon>
        <taxon>Pendulisporaceae</taxon>
        <taxon>Pendulispora</taxon>
    </lineage>
</organism>
<gene>
    <name evidence="1" type="ORF">LZC95_08360</name>
</gene>
<sequence>MKHLAAPQGLPLAITARYKWLPPDVAALMESLEEVASPDDKSWLLTVNDFSGASPSAYAWNEWEVQSLAGAAAADQDQGRATRIENFWAQHFPIVMSLKSGYAYFAIESESLEIVVGEEPEFEEVSKVASNISDFLEMILRQDLKIARWI</sequence>
<evidence type="ECO:0000313" key="1">
    <source>
        <dbReference type="EMBL" id="WXA96848.1"/>
    </source>
</evidence>
<evidence type="ECO:0000313" key="2">
    <source>
        <dbReference type="Proteomes" id="UP001379533"/>
    </source>
</evidence>
<keyword evidence="2" id="KW-1185">Reference proteome</keyword>
<accession>A0ABZ2KHQ4</accession>
<name>A0ABZ2KHQ4_9BACT</name>
<proteinExistence type="predicted"/>
<dbReference type="EMBL" id="CP089982">
    <property type="protein sequence ID" value="WXA96848.1"/>
    <property type="molecule type" value="Genomic_DNA"/>
</dbReference>
<reference evidence="1 2" key="1">
    <citation type="submission" date="2021-12" db="EMBL/GenBank/DDBJ databases">
        <title>Discovery of the Pendulisporaceae a myxobacterial family with distinct sporulation behavior and unique specialized metabolism.</title>
        <authorList>
            <person name="Garcia R."/>
            <person name="Popoff A."/>
            <person name="Bader C.D."/>
            <person name="Loehr J."/>
            <person name="Walesch S."/>
            <person name="Walt C."/>
            <person name="Boldt J."/>
            <person name="Bunk B."/>
            <person name="Haeckl F.J.F.P.J."/>
            <person name="Gunesch A.P."/>
            <person name="Birkelbach J."/>
            <person name="Nuebel U."/>
            <person name="Pietschmann T."/>
            <person name="Bach T."/>
            <person name="Mueller R."/>
        </authorList>
    </citation>
    <scope>NUCLEOTIDE SEQUENCE [LARGE SCALE GENOMIC DNA]</scope>
    <source>
        <strain evidence="1 2">MSr12523</strain>
    </source>
</reference>
<protein>
    <recommendedName>
        <fullName evidence="3">Knr4/Smi1-like domain-containing protein</fullName>
    </recommendedName>
</protein>